<sequence length="44" mass="5004">IVDHQPYEISYYPVSKNTTILVPTNGRYQISGNNMDGIIVTMYP</sequence>
<gene>
    <name evidence="1" type="ORF">S12H4_20921</name>
</gene>
<protein>
    <submittedName>
        <fullName evidence="1">Uncharacterized protein</fullName>
    </submittedName>
</protein>
<feature type="non-terminal residue" evidence="1">
    <location>
        <position position="1"/>
    </location>
</feature>
<dbReference type="AlphaFoldDB" id="X1REP1"/>
<reference evidence="1" key="1">
    <citation type="journal article" date="2014" name="Front. Microbiol.">
        <title>High frequency of phylogenetically diverse reductive dehalogenase-homologous genes in deep subseafloor sedimentary metagenomes.</title>
        <authorList>
            <person name="Kawai M."/>
            <person name="Futagami T."/>
            <person name="Toyoda A."/>
            <person name="Takaki Y."/>
            <person name="Nishi S."/>
            <person name="Hori S."/>
            <person name="Arai W."/>
            <person name="Tsubouchi T."/>
            <person name="Morono Y."/>
            <person name="Uchiyama I."/>
            <person name="Ito T."/>
            <person name="Fujiyama A."/>
            <person name="Inagaki F."/>
            <person name="Takami H."/>
        </authorList>
    </citation>
    <scope>NUCLEOTIDE SEQUENCE</scope>
    <source>
        <strain evidence="1">Expedition CK06-06</strain>
    </source>
</reference>
<proteinExistence type="predicted"/>
<organism evidence="1">
    <name type="scientific">marine sediment metagenome</name>
    <dbReference type="NCBI Taxonomy" id="412755"/>
    <lineage>
        <taxon>unclassified sequences</taxon>
        <taxon>metagenomes</taxon>
        <taxon>ecological metagenomes</taxon>
    </lineage>
</organism>
<name>X1REP1_9ZZZZ</name>
<comment type="caution">
    <text evidence="1">The sequence shown here is derived from an EMBL/GenBank/DDBJ whole genome shotgun (WGS) entry which is preliminary data.</text>
</comment>
<evidence type="ECO:0000313" key="1">
    <source>
        <dbReference type="EMBL" id="GAI79202.1"/>
    </source>
</evidence>
<accession>X1REP1</accession>
<dbReference type="Gene3D" id="3.30.200.180">
    <property type="match status" value="1"/>
</dbReference>
<dbReference type="EMBL" id="BARW01010677">
    <property type="protein sequence ID" value="GAI79202.1"/>
    <property type="molecule type" value="Genomic_DNA"/>
</dbReference>